<dbReference type="InterPro" id="IPR032678">
    <property type="entry name" value="tRNA-synt_1_cat_dom"/>
</dbReference>
<keyword evidence="4" id="KW-0479">Metal-binding</keyword>
<dbReference type="PRINTS" id="PR00983">
    <property type="entry name" value="TRNASYNTHCYS"/>
</dbReference>
<evidence type="ECO:0000256" key="1">
    <source>
        <dbReference type="ARBA" id="ARBA00001947"/>
    </source>
</evidence>
<feature type="coiled-coil region" evidence="11">
    <location>
        <begin position="647"/>
        <end position="681"/>
    </location>
</feature>
<evidence type="ECO:0000256" key="4">
    <source>
        <dbReference type="ARBA" id="ARBA00022723"/>
    </source>
</evidence>
<evidence type="ECO:0000256" key="5">
    <source>
        <dbReference type="ARBA" id="ARBA00022741"/>
    </source>
</evidence>
<keyword evidence="3" id="KW-0436">Ligase</keyword>
<dbReference type="Pfam" id="PF01406">
    <property type="entry name" value="tRNA-synt_1e"/>
    <property type="match status" value="1"/>
</dbReference>
<evidence type="ECO:0000256" key="3">
    <source>
        <dbReference type="ARBA" id="ARBA00022598"/>
    </source>
</evidence>
<evidence type="ECO:0000256" key="6">
    <source>
        <dbReference type="ARBA" id="ARBA00022833"/>
    </source>
</evidence>
<dbReference type="InterPro" id="IPR009080">
    <property type="entry name" value="tRNAsynth_Ia_anticodon-bd"/>
</dbReference>
<evidence type="ECO:0000256" key="2">
    <source>
        <dbReference type="ARBA" id="ARBA00012832"/>
    </source>
</evidence>
<dbReference type="CDD" id="cd00672">
    <property type="entry name" value="CysRS_core"/>
    <property type="match status" value="1"/>
</dbReference>
<feature type="domain" description="tRNA synthetases class I catalytic" evidence="12">
    <location>
        <begin position="49"/>
        <end position="463"/>
    </location>
</feature>
<dbReference type="SUPFAM" id="SSF47323">
    <property type="entry name" value="Anticodon-binding domain of a subclass of class I aminoacyl-tRNA synthetases"/>
    <property type="match status" value="1"/>
</dbReference>
<comment type="cofactor">
    <cofactor evidence="1">
        <name>Zn(2+)</name>
        <dbReference type="ChEBI" id="CHEBI:29105"/>
    </cofactor>
</comment>
<dbReference type="EC" id="6.1.1.16" evidence="2"/>
<evidence type="ECO:0000256" key="10">
    <source>
        <dbReference type="ARBA" id="ARBA00031499"/>
    </source>
</evidence>
<evidence type="ECO:0000313" key="13">
    <source>
        <dbReference type="EMBL" id="CRZ09823.1"/>
    </source>
</evidence>
<keyword evidence="7" id="KW-0067">ATP-binding</keyword>
<dbReference type="GO" id="GO:0005524">
    <property type="term" value="F:ATP binding"/>
    <property type="evidence" value="ECO:0007669"/>
    <property type="project" value="UniProtKB-KW"/>
</dbReference>
<evidence type="ECO:0000256" key="11">
    <source>
        <dbReference type="SAM" id="Coils"/>
    </source>
</evidence>
<keyword evidence="9" id="KW-0030">Aminoacyl-tRNA synthetase</keyword>
<evidence type="ECO:0000256" key="7">
    <source>
        <dbReference type="ARBA" id="ARBA00022840"/>
    </source>
</evidence>
<evidence type="ECO:0000256" key="8">
    <source>
        <dbReference type="ARBA" id="ARBA00022917"/>
    </source>
</evidence>
<accession>A0A0H5R6T3</accession>
<name>A0A0H5R6T3_9EUKA</name>
<dbReference type="HAMAP" id="MF_00041">
    <property type="entry name" value="Cys_tRNA_synth"/>
    <property type="match status" value="1"/>
</dbReference>
<dbReference type="PANTHER" id="PTHR10890:SF3">
    <property type="entry name" value="CYSTEINE--TRNA LIGASE, CYTOPLASMIC"/>
    <property type="match status" value="1"/>
</dbReference>
<protein>
    <recommendedName>
        <fullName evidence="2">cysteine--tRNA ligase</fullName>
        <ecNumber evidence="2">6.1.1.16</ecNumber>
    </recommendedName>
    <alternativeName>
        <fullName evidence="10">Cysteinyl-tRNA synthetase</fullName>
    </alternativeName>
</protein>
<dbReference type="SUPFAM" id="SSF52374">
    <property type="entry name" value="Nucleotidylyl transferase"/>
    <property type="match status" value="1"/>
</dbReference>
<dbReference type="InterPro" id="IPR015803">
    <property type="entry name" value="Cys-tRNA-ligase"/>
</dbReference>
<dbReference type="GO" id="GO:0046872">
    <property type="term" value="F:metal ion binding"/>
    <property type="evidence" value="ECO:0007669"/>
    <property type="project" value="UniProtKB-KW"/>
</dbReference>
<organism evidence="13">
    <name type="scientific">Spongospora subterranea</name>
    <dbReference type="NCBI Taxonomy" id="70186"/>
    <lineage>
        <taxon>Eukaryota</taxon>
        <taxon>Sar</taxon>
        <taxon>Rhizaria</taxon>
        <taxon>Endomyxa</taxon>
        <taxon>Phytomyxea</taxon>
        <taxon>Plasmodiophorida</taxon>
        <taxon>Plasmodiophoridae</taxon>
        <taxon>Spongospora</taxon>
    </lineage>
</organism>
<dbReference type="GO" id="GO:0006423">
    <property type="term" value="P:cysteinyl-tRNA aminoacylation"/>
    <property type="evidence" value="ECO:0007669"/>
    <property type="project" value="InterPro"/>
</dbReference>
<dbReference type="AlphaFoldDB" id="A0A0H5R6T3"/>
<reference evidence="13" key="1">
    <citation type="submission" date="2015-04" db="EMBL/GenBank/DDBJ databases">
        <title>The genome sequence of the plant pathogenic Rhizarian Plasmodiophora brassicae reveals insights in its biotrophic life cycle and the origin of chitin synthesis.</title>
        <authorList>
            <person name="Schwelm A."/>
            <person name="Fogelqvist J."/>
            <person name="Knaust A."/>
            <person name="Julke S."/>
            <person name="Lilja T."/>
            <person name="Dhandapani V."/>
            <person name="Bonilla-Rosso G."/>
            <person name="Karlsson M."/>
            <person name="Shevchenko A."/>
            <person name="Choi S.R."/>
            <person name="Kim H.G."/>
            <person name="Park J.Y."/>
            <person name="Lim Y.P."/>
            <person name="Ludwig-Muller J."/>
            <person name="Dixelius C."/>
        </authorList>
    </citation>
    <scope>NUCLEOTIDE SEQUENCE</scope>
    <source>
        <tissue evidence="13">Potato root galls</tissue>
    </source>
</reference>
<dbReference type="PANTHER" id="PTHR10890">
    <property type="entry name" value="CYSTEINYL-TRNA SYNTHETASE"/>
    <property type="match status" value="1"/>
</dbReference>
<dbReference type="InterPro" id="IPR014729">
    <property type="entry name" value="Rossmann-like_a/b/a_fold"/>
</dbReference>
<feature type="non-terminal residue" evidence="13">
    <location>
        <position position="1"/>
    </location>
</feature>
<dbReference type="Gene3D" id="3.40.50.620">
    <property type="entry name" value="HUPs"/>
    <property type="match status" value="1"/>
</dbReference>
<keyword evidence="6" id="KW-0862">Zinc</keyword>
<dbReference type="Gene3D" id="1.20.120.1910">
    <property type="entry name" value="Cysteine-tRNA ligase, C-terminal anti-codon recognition domain"/>
    <property type="match status" value="1"/>
</dbReference>
<keyword evidence="8" id="KW-0648">Protein biosynthesis</keyword>
<keyword evidence="11" id="KW-0175">Coiled coil</keyword>
<dbReference type="NCBIfam" id="TIGR00435">
    <property type="entry name" value="cysS"/>
    <property type="match status" value="1"/>
</dbReference>
<evidence type="ECO:0000259" key="12">
    <source>
        <dbReference type="Pfam" id="PF01406"/>
    </source>
</evidence>
<evidence type="ECO:0000256" key="9">
    <source>
        <dbReference type="ARBA" id="ARBA00023146"/>
    </source>
</evidence>
<dbReference type="GO" id="GO:0005737">
    <property type="term" value="C:cytoplasm"/>
    <property type="evidence" value="ECO:0007669"/>
    <property type="project" value="TreeGrafter"/>
</dbReference>
<keyword evidence="5" id="KW-0547">Nucleotide-binding</keyword>
<proteinExistence type="inferred from homology"/>
<dbReference type="GO" id="GO:0004817">
    <property type="term" value="F:cysteine-tRNA ligase activity"/>
    <property type="evidence" value="ECO:0007669"/>
    <property type="project" value="UniProtKB-EC"/>
</dbReference>
<dbReference type="EMBL" id="HACM01009381">
    <property type="protein sequence ID" value="CRZ09823.1"/>
    <property type="molecule type" value="Transcribed_RNA"/>
</dbReference>
<dbReference type="InterPro" id="IPR024909">
    <property type="entry name" value="Cys-tRNA/MSH_ligase"/>
</dbReference>
<sequence length="762" mass="86526">NGLGCISAYFPATMEQNRRKQPTWHQPLTSPDAKCLAIFNSLTLSKTPFVPIQPNHVSWYACGPTVYDSAHLGHARAYVTFDIIRRILQDYFNYNITYVMNITDVDDKIILRARRNHLFDEYSRKAEGDVDLIKLDAEKAFGNAISSLHGKIERFETLAKESNNKRREEEFVGKIDEEKKRLERLLQDKAKFDGGSTASELLTSGREVISAWLDEQFGSQIKDHGIFRKHAAAFEAEFLSDMAELNVREPDVLTRVSEYVDKIEAFVAELIEKGFAYETNGSVYFDVEKFSSTPGCSYAKLCPWSVGNEALQEEGEGQLKASDAKKSRHDFALWKKSKAGEPSWHSRWGDGRPGWHIECSVMASDVLGQQFDIHSGGEDLKFPHHDNELAQSEAFFGCQQWVNYFMHAGHLSIDGLKMSKSLKNFVTIREALNEYSSRQIRILFLLQEWDKPMSFNMQSLDEAVTKEKRLNEFFMSADVHIRKGMSGNQVCSPVDETLRELLKSTQTAVHKALLDNFDYPSAMAQLFNLLSETNKYMANDDAMPLLLKKIASYLTRMIRVFGIIPDSELGLSAESTTNSSAVTHVLDAVTEFRSKIRNAALNGSNMNEILKTCDMFRDTILPDLGVRLEDKLGKSVWKLDDPEAMRKEREEAERQANAKLLKKLEVKLIVKQNALSRLQKDLVDPSLLFRTDPPKYGEFDSENIPTLKIDGTPVSDELRTKLKKQMAKILEKYQKANADPEMANKLVAESHQITEHISKLAL</sequence>